<sequence>MIRSANGLSQSSPTFNKSNYDNSSQRSTMNGLNVVVVTVPSVSLTNSSTSVIVVSQSTTTTTTTITTVSSSVFSRNSRNTVGYRCSCKESTSHLPHRSGHYPSAVHYSQHFHHHNNNHHHHSSHKENYTTHTTAVVECSNSPTVSGTASSNSLSHHHSPHYSTHHYHYTSTVQQNAKQNSLQNKWKPVISRQLQEFMIGQWEQFHEQLLHSNSVDAKSCCMATTTATTTTTATSVITKAPTNTIQSSSGDSATNNNSALSSSDLTSSRTSLSDNSSSGQVTNIALSNSNSPSAVGTNINGRSRASDLPSTLTTSDITYGIGSSNNNNNNCCGVGVGSCSNYPRRKQSCGYGANQMGRSMNTGSLTWKRNLTSSRKNSSPGTFSSRCPANYFHNRSSSFVVNTTISNNLPPVTYISSSSMNSTSDQVNTISVNNQRNIKSLNVIDLKTASITPQSASIISVTPIVTSDGFIQQKISPLSSCSTSDSASKTDVCSPTLMNSGDLLKLEVRTENVNKVSDTRIESNNCVIIEQPLSDIHLINNNNGSSSSSDDDDDDDNTNDQLERNQFNEESINNSCIISSKSLLSNNETLTISMLKDEEIDCSVNSCGKIEEGECYWTPDPPASPENNTTVHGGSYSSSYHSSSLSPNSPPRQLSVSLPNSKILHTVYPPPPHHHPSSPSRHTDLSSVPDFYRCNQSVDSLLISSSNNRLESLNDVD</sequence>
<gene>
    <name evidence="2" type="ORF">MN116_007534</name>
</gene>
<dbReference type="AlphaFoldDB" id="A0AAE1Z7B8"/>
<feature type="region of interest" description="Disordered" evidence="1">
    <location>
        <begin position="241"/>
        <end position="310"/>
    </location>
</feature>
<feature type="compositionally biased region" description="Low complexity" evidence="1">
    <location>
        <begin position="634"/>
        <end position="646"/>
    </location>
</feature>
<feature type="region of interest" description="Disordered" evidence="1">
    <location>
        <begin position="617"/>
        <end position="687"/>
    </location>
</feature>
<comment type="caution">
    <text evidence="2">The sequence shown here is derived from an EMBL/GenBank/DDBJ whole genome shotgun (WGS) entry which is preliminary data.</text>
</comment>
<proteinExistence type="predicted"/>
<reference evidence="2" key="1">
    <citation type="submission" date="2022-04" db="EMBL/GenBank/DDBJ databases">
        <authorList>
            <person name="Xu L."/>
            <person name="Lv Z."/>
        </authorList>
    </citation>
    <scope>NUCLEOTIDE SEQUENCE</scope>
    <source>
        <strain evidence="2">LV_2022a</strain>
    </source>
</reference>
<reference evidence="2" key="2">
    <citation type="journal article" date="2023" name="Infect Dis Poverty">
        <title>Chromosome-scale genome of the human blood fluke Schistosoma mekongi and its implications for public health.</title>
        <authorList>
            <person name="Zhou M."/>
            <person name="Xu L."/>
            <person name="Xu D."/>
            <person name="Chen W."/>
            <person name="Khan J."/>
            <person name="Hu Y."/>
            <person name="Huang H."/>
            <person name="Wei H."/>
            <person name="Zhang Y."/>
            <person name="Chusongsang P."/>
            <person name="Tanasarnprasert K."/>
            <person name="Hu X."/>
            <person name="Limpanont Y."/>
            <person name="Lv Z."/>
        </authorList>
    </citation>
    <scope>NUCLEOTIDE SEQUENCE</scope>
    <source>
        <strain evidence="2">LV_2022a</strain>
    </source>
</reference>
<evidence type="ECO:0000313" key="2">
    <source>
        <dbReference type="EMBL" id="KAK4468448.1"/>
    </source>
</evidence>
<feature type="region of interest" description="Disordered" evidence="1">
    <location>
        <begin position="538"/>
        <end position="566"/>
    </location>
</feature>
<feature type="compositionally biased region" description="Low complexity" evidence="1">
    <location>
        <begin position="250"/>
        <end position="277"/>
    </location>
</feature>
<feature type="compositionally biased region" description="Basic residues" evidence="1">
    <location>
        <begin position="154"/>
        <end position="163"/>
    </location>
</feature>
<organism evidence="2 3">
    <name type="scientific">Schistosoma mekongi</name>
    <name type="common">Parasitic worm</name>
    <dbReference type="NCBI Taxonomy" id="38744"/>
    <lineage>
        <taxon>Eukaryota</taxon>
        <taxon>Metazoa</taxon>
        <taxon>Spiralia</taxon>
        <taxon>Lophotrochozoa</taxon>
        <taxon>Platyhelminthes</taxon>
        <taxon>Trematoda</taxon>
        <taxon>Digenea</taxon>
        <taxon>Strigeidida</taxon>
        <taxon>Schistosomatoidea</taxon>
        <taxon>Schistosomatidae</taxon>
        <taxon>Schistosoma</taxon>
    </lineage>
</organism>
<protein>
    <submittedName>
        <fullName evidence="2">Uncharacterized protein</fullName>
    </submittedName>
</protein>
<keyword evidence="3" id="KW-1185">Reference proteome</keyword>
<feature type="compositionally biased region" description="Acidic residues" evidence="1">
    <location>
        <begin position="548"/>
        <end position="557"/>
    </location>
</feature>
<feature type="region of interest" description="Disordered" evidence="1">
    <location>
        <begin position="1"/>
        <end position="26"/>
    </location>
</feature>
<dbReference type="EMBL" id="JALJAT010000006">
    <property type="protein sequence ID" value="KAK4468448.1"/>
    <property type="molecule type" value="Genomic_DNA"/>
</dbReference>
<feature type="region of interest" description="Disordered" evidence="1">
    <location>
        <begin position="140"/>
        <end position="163"/>
    </location>
</feature>
<accession>A0AAE1Z7B8</accession>
<evidence type="ECO:0000256" key="1">
    <source>
        <dbReference type="SAM" id="MobiDB-lite"/>
    </source>
</evidence>
<evidence type="ECO:0000313" key="3">
    <source>
        <dbReference type="Proteomes" id="UP001292079"/>
    </source>
</evidence>
<feature type="compositionally biased region" description="Polar residues" evidence="1">
    <location>
        <begin position="278"/>
        <end position="310"/>
    </location>
</feature>
<name>A0AAE1Z7B8_SCHME</name>
<dbReference type="Proteomes" id="UP001292079">
    <property type="component" value="Unassembled WGS sequence"/>
</dbReference>